<evidence type="ECO:0000313" key="3">
    <source>
        <dbReference type="WBParaSite" id="TASK_0000131401-mRNA-1"/>
    </source>
</evidence>
<dbReference type="AlphaFoldDB" id="A0A0R3VVA8"/>
<dbReference type="WBParaSite" id="TASK_0000131401-mRNA-1">
    <property type="protein sequence ID" value="TASK_0000131401-mRNA-1"/>
    <property type="gene ID" value="TASK_0000131401"/>
</dbReference>
<evidence type="ECO:0000313" key="2">
    <source>
        <dbReference type="Proteomes" id="UP000282613"/>
    </source>
</evidence>
<proteinExistence type="predicted"/>
<protein>
    <submittedName>
        <fullName evidence="1 3">Uncharacterized protein</fullName>
    </submittedName>
</protein>
<reference evidence="3" key="1">
    <citation type="submission" date="2017-02" db="UniProtKB">
        <authorList>
            <consortium name="WormBaseParasite"/>
        </authorList>
    </citation>
    <scope>IDENTIFICATION</scope>
</reference>
<organism evidence="3">
    <name type="scientific">Taenia asiatica</name>
    <name type="common">Asian tapeworm</name>
    <dbReference type="NCBI Taxonomy" id="60517"/>
    <lineage>
        <taxon>Eukaryota</taxon>
        <taxon>Metazoa</taxon>
        <taxon>Spiralia</taxon>
        <taxon>Lophotrochozoa</taxon>
        <taxon>Platyhelminthes</taxon>
        <taxon>Cestoda</taxon>
        <taxon>Eucestoda</taxon>
        <taxon>Cyclophyllidea</taxon>
        <taxon>Taeniidae</taxon>
        <taxon>Taenia</taxon>
    </lineage>
</organism>
<sequence length="81" mass="9287">MAIETLTALTRQPIKHRRLDDKRFTPQHFLDDTLKPKLVESETDDNSGEGLESSLSDALKAVILQRRERLICDDESDSDFD</sequence>
<keyword evidence="2" id="KW-1185">Reference proteome</keyword>
<name>A0A0R3VVA8_TAEAS</name>
<dbReference type="EMBL" id="UYRS01000310">
    <property type="protein sequence ID" value="VDK22853.1"/>
    <property type="molecule type" value="Genomic_DNA"/>
</dbReference>
<dbReference type="Proteomes" id="UP000282613">
    <property type="component" value="Unassembled WGS sequence"/>
</dbReference>
<accession>A0A0R3VVA8</accession>
<evidence type="ECO:0000313" key="1">
    <source>
        <dbReference type="EMBL" id="VDK22853.1"/>
    </source>
</evidence>
<reference evidence="1 2" key="2">
    <citation type="submission" date="2018-11" db="EMBL/GenBank/DDBJ databases">
        <authorList>
            <consortium name="Pathogen Informatics"/>
        </authorList>
    </citation>
    <scope>NUCLEOTIDE SEQUENCE [LARGE SCALE GENOMIC DNA]</scope>
</reference>
<gene>
    <name evidence="1" type="ORF">TASK_LOCUS1315</name>
</gene>